<keyword evidence="5 10" id="KW-0346">Stress response</keyword>
<accession>A0AAE3HE74</accession>
<comment type="caution">
    <text evidence="14">The sequence shown here is derived from an EMBL/GenBank/DDBJ whole genome shotgun (WGS) entry which is preliminary data.</text>
</comment>
<dbReference type="HAMAP" id="MF_01151">
    <property type="entry name" value="GrpE"/>
    <property type="match status" value="1"/>
</dbReference>
<evidence type="ECO:0000256" key="3">
    <source>
        <dbReference type="ARBA" id="ARBA00011738"/>
    </source>
</evidence>
<dbReference type="EMBL" id="JANKAS010000002">
    <property type="protein sequence ID" value="MCR1897845.1"/>
    <property type="molecule type" value="Genomic_DNA"/>
</dbReference>
<comment type="similarity">
    <text evidence="2 10 12">Belongs to the GrpE family.</text>
</comment>
<evidence type="ECO:0000256" key="7">
    <source>
        <dbReference type="ARBA" id="ARBA00053401"/>
    </source>
</evidence>
<dbReference type="AlphaFoldDB" id="A0AAE3HE74"/>
<dbReference type="RefSeq" id="WP_257529295.1">
    <property type="nucleotide sequence ID" value="NZ_JANKAS010000002.1"/>
</dbReference>
<evidence type="ECO:0000256" key="11">
    <source>
        <dbReference type="RuleBase" id="RU000639"/>
    </source>
</evidence>
<dbReference type="Pfam" id="PF01025">
    <property type="entry name" value="GrpE"/>
    <property type="match status" value="1"/>
</dbReference>
<protein>
    <recommendedName>
        <fullName evidence="8 10">Protein GrpE</fullName>
    </recommendedName>
    <alternativeName>
        <fullName evidence="9 10">HSP-70 cofactor</fullName>
    </alternativeName>
</protein>
<keyword evidence="6 10" id="KW-0143">Chaperone</keyword>
<feature type="region of interest" description="Disordered" evidence="13">
    <location>
        <begin position="1"/>
        <end position="53"/>
    </location>
</feature>
<feature type="compositionally biased region" description="Acidic residues" evidence="13">
    <location>
        <begin position="10"/>
        <end position="24"/>
    </location>
</feature>
<dbReference type="GO" id="GO:0051082">
    <property type="term" value="F:unfolded protein binding"/>
    <property type="evidence" value="ECO:0007669"/>
    <property type="project" value="TreeGrafter"/>
</dbReference>
<evidence type="ECO:0000256" key="8">
    <source>
        <dbReference type="ARBA" id="ARBA00072274"/>
    </source>
</evidence>
<dbReference type="Gene3D" id="2.30.22.10">
    <property type="entry name" value="Head domain of nucleotide exchange factor GrpE"/>
    <property type="match status" value="1"/>
</dbReference>
<gene>
    <name evidence="10 14" type="primary">grpE</name>
    <name evidence="14" type="ORF">NSA47_02430</name>
</gene>
<dbReference type="PRINTS" id="PR00773">
    <property type="entry name" value="GRPEPROTEIN"/>
</dbReference>
<sequence length="197" mass="23490">MLQNNKENMEDLLENQDLETEEQEKDQQEKGKSIEQEKQAEEQDKQEDVELKMQEKVQEYEERLVRLQAEFENYRKRTVKEKEDIYKFASEDLVKNLLPVLDNFERALDSMKENQESNEGYQKGIDMVYQQLIQALEKEGLEEIKALGEPFDPNYHHAVFQESNEDYKDNTVMEVFQKGYTLKDKVIRPSMVKVCIH</sequence>
<reference evidence="14" key="1">
    <citation type="submission" date="2022-07" db="EMBL/GenBank/DDBJ databases">
        <title>Enhanced cultured diversity of the mouse gut microbiota enables custom-made synthetic communities.</title>
        <authorList>
            <person name="Afrizal A."/>
        </authorList>
    </citation>
    <scope>NUCLEOTIDE SEQUENCE</scope>
    <source>
        <strain evidence="14">DSM 28593</strain>
    </source>
</reference>
<evidence type="ECO:0000256" key="6">
    <source>
        <dbReference type="ARBA" id="ARBA00023186"/>
    </source>
</evidence>
<evidence type="ECO:0000256" key="9">
    <source>
        <dbReference type="ARBA" id="ARBA00076414"/>
    </source>
</evidence>
<keyword evidence="4 10" id="KW-0963">Cytoplasm</keyword>
<dbReference type="InterPro" id="IPR009012">
    <property type="entry name" value="GrpE_head"/>
</dbReference>
<dbReference type="GO" id="GO:0000774">
    <property type="term" value="F:adenyl-nucleotide exchange factor activity"/>
    <property type="evidence" value="ECO:0007669"/>
    <property type="project" value="InterPro"/>
</dbReference>
<evidence type="ECO:0000313" key="15">
    <source>
        <dbReference type="Proteomes" id="UP001205748"/>
    </source>
</evidence>
<proteinExistence type="inferred from homology"/>
<evidence type="ECO:0000256" key="4">
    <source>
        <dbReference type="ARBA" id="ARBA00022490"/>
    </source>
</evidence>
<dbReference type="NCBIfam" id="NF010738">
    <property type="entry name" value="PRK14140.1"/>
    <property type="match status" value="1"/>
</dbReference>
<evidence type="ECO:0000256" key="10">
    <source>
        <dbReference type="HAMAP-Rule" id="MF_01151"/>
    </source>
</evidence>
<dbReference type="GO" id="GO:0051087">
    <property type="term" value="F:protein-folding chaperone binding"/>
    <property type="evidence" value="ECO:0007669"/>
    <property type="project" value="InterPro"/>
</dbReference>
<evidence type="ECO:0000256" key="5">
    <source>
        <dbReference type="ARBA" id="ARBA00023016"/>
    </source>
</evidence>
<dbReference type="InterPro" id="IPR013805">
    <property type="entry name" value="GrpE_CC"/>
</dbReference>
<evidence type="ECO:0000313" key="14">
    <source>
        <dbReference type="EMBL" id="MCR1897845.1"/>
    </source>
</evidence>
<evidence type="ECO:0000256" key="2">
    <source>
        <dbReference type="ARBA" id="ARBA00009054"/>
    </source>
</evidence>
<evidence type="ECO:0000256" key="1">
    <source>
        <dbReference type="ARBA" id="ARBA00004496"/>
    </source>
</evidence>
<dbReference type="SUPFAM" id="SSF51064">
    <property type="entry name" value="Head domain of nucleotide exchange factor GrpE"/>
    <property type="match status" value="1"/>
</dbReference>
<dbReference type="InterPro" id="IPR000740">
    <property type="entry name" value="GrpE"/>
</dbReference>
<evidence type="ECO:0000256" key="12">
    <source>
        <dbReference type="RuleBase" id="RU004478"/>
    </source>
</evidence>
<dbReference type="SUPFAM" id="SSF58014">
    <property type="entry name" value="Coiled-coil domain of nucleotide exchange factor GrpE"/>
    <property type="match status" value="1"/>
</dbReference>
<dbReference type="FunFam" id="2.30.22.10:FF:000001">
    <property type="entry name" value="Protein GrpE"/>
    <property type="match status" value="1"/>
</dbReference>
<comment type="function">
    <text evidence="7 10 11">Participates actively in the response to hyperosmotic and heat shock by preventing the aggregation of stress-denatured proteins, in association with DnaK and GrpE. It is the nucleotide exchange factor for DnaK and may function as a thermosensor. Unfolded proteins bind initially to DnaJ; upon interaction with the DnaJ-bound protein, DnaK hydrolyzes its bound ATP, resulting in the formation of a stable complex. GrpE releases ADP from DnaK; ATP binding to DnaK triggers the release of the substrate protein, thus completing the reaction cycle. Several rounds of ATP-dependent interactions between DnaJ, DnaK and GrpE are required for fully efficient folding.</text>
</comment>
<dbReference type="GO" id="GO:0005737">
    <property type="term" value="C:cytoplasm"/>
    <property type="evidence" value="ECO:0007669"/>
    <property type="project" value="UniProtKB-SubCell"/>
</dbReference>
<dbReference type="GO" id="GO:0006457">
    <property type="term" value="P:protein folding"/>
    <property type="evidence" value="ECO:0007669"/>
    <property type="project" value="InterPro"/>
</dbReference>
<comment type="subunit">
    <text evidence="3 10">Homodimer.</text>
</comment>
<comment type="subcellular location">
    <subcellularLocation>
        <location evidence="1 10">Cytoplasm</location>
    </subcellularLocation>
</comment>
<dbReference type="CDD" id="cd00446">
    <property type="entry name" value="GrpE"/>
    <property type="match status" value="1"/>
</dbReference>
<dbReference type="PANTHER" id="PTHR21237:SF23">
    <property type="entry name" value="GRPE PROTEIN HOMOLOG, MITOCHONDRIAL"/>
    <property type="match status" value="1"/>
</dbReference>
<name>A0AAE3HE74_9FIRM</name>
<dbReference type="Proteomes" id="UP001205748">
    <property type="component" value="Unassembled WGS sequence"/>
</dbReference>
<dbReference type="GO" id="GO:0042803">
    <property type="term" value="F:protein homodimerization activity"/>
    <property type="evidence" value="ECO:0007669"/>
    <property type="project" value="InterPro"/>
</dbReference>
<dbReference type="Gene3D" id="3.90.20.20">
    <property type="match status" value="1"/>
</dbReference>
<dbReference type="PANTHER" id="PTHR21237">
    <property type="entry name" value="GRPE PROTEIN"/>
    <property type="match status" value="1"/>
</dbReference>
<organism evidence="14 15">
    <name type="scientific">Irregularibacter muris</name>
    <dbReference type="NCBI Taxonomy" id="1796619"/>
    <lineage>
        <taxon>Bacteria</taxon>
        <taxon>Bacillati</taxon>
        <taxon>Bacillota</taxon>
        <taxon>Clostridia</taxon>
        <taxon>Eubacteriales</taxon>
        <taxon>Eubacteriaceae</taxon>
        <taxon>Irregularibacter</taxon>
    </lineage>
</organism>
<feature type="compositionally biased region" description="Basic and acidic residues" evidence="13">
    <location>
        <begin position="25"/>
        <end position="53"/>
    </location>
</feature>
<dbReference type="PROSITE" id="PS01071">
    <property type="entry name" value="GRPE"/>
    <property type="match status" value="1"/>
</dbReference>
<evidence type="ECO:0000256" key="13">
    <source>
        <dbReference type="SAM" id="MobiDB-lite"/>
    </source>
</evidence>
<keyword evidence="15" id="KW-1185">Reference proteome</keyword>